<reference evidence="2 3" key="1">
    <citation type="submission" date="2021-09" db="EMBL/GenBank/DDBJ databases">
        <title>Genomic insights and catalytic innovation underlie evolution of tropane alkaloids biosynthesis.</title>
        <authorList>
            <person name="Wang Y.-J."/>
            <person name="Tian T."/>
            <person name="Huang J.-P."/>
            <person name="Huang S.-X."/>
        </authorList>
    </citation>
    <scope>NUCLEOTIDE SEQUENCE [LARGE SCALE GENOMIC DNA]</scope>
    <source>
        <strain evidence="2">KIB-2018</strain>
        <tissue evidence="2">Leaf</tissue>
    </source>
</reference>
<evidence type="ECO:0000313" key="3">
    <source>
        <dbReference type="Proteomes" id="UP001159364"/>
    </source>
</evidence>
<dbReference type="GO" id="GO:0009507">
    <property type="term" value="C:chloroplast"/>
    <property type="evidence" value="ECO:0007669"/>
    <property type="project" value="TreeGrafter"/>
</dbReference>
<dbReference type="InterPro" id="IPR012349">
    <property type="entry name" value="Split_barrel_FMN-bd"/>
</dbReference>
<dbReference type="AlphaFoldDB" id="A0AAV8SVD4"/>
<dbReference type="Gene3D" id="3.20.180.10">
    <property type="entry name" value="PNP-oxidase-like"/>
    <property type="match status" value="1"/>
</dbReference>
<evidence type="ECO:0000259" key="1">
    <source>
        <dbReference type="Pfam" id="PF10615"/>
    </source>
</evidence>
<evidence type="ECO:0000313" key="2">
    <source>
        <dbReference type="EMBL" id="KAJ8756262.1"/>
    </source>
</evidence>
<gene>
    <name evidence="2" type="ORF">K2173_025074</name>
</gene>
<dbReference type="EMBL" id="JAIWQS010000009">
    <property type="protein sequence ID" value="KAJ8756262.1"/>
    <property type="molecule type" value="Genomic_DNA"/>
</dbReference>
<comment type="caution">
    <text evidence="2">The sequence shown here is derived from an EMBL/GenBank/DDBJ whole genome shotgun (WGS) entry which is preliminary data.</text>
</comment>
<keyword evidence="3" id="KW-1185">Reference proteome</keyword>
<name>A0AAV8SVD4_9ROSI</name>
<accession>A0AAV8SVD4</accession>
<dbReference type="Gene3D" id="2.30.110.10">
    <property type="entry name" value="Electron Transport, Fmn-binding Protein, Chain A"/>
    <property type="match status" value="1"/>
</dbReference>
<dbReference type="PANTHER" id="PTHR13343:SF22">
    <property type="entry name" value="GLUTAMYL-TRNA REDUCTASE-BINDING PROTEIN, CHLOROPLASTIC"/>
    <property type="match status" value="1"/>
</dbReference>
<dbReference type="Proteomes" id="UP001159364">
    <property type="component" value="Linkage Group LG09"/>
</dbReference>
<organism evidence="2 3">
    <name type="scientific">Erythroxylum novogranatense</name>
    <dbReference type="NCBI Taxonomy" id="1862640"/>
    <lineage>
        <taxon>Eukaryota</taxon>
        <taxon>Viridiplantae</taxon>
        <taxon>Streptophyta</taxon>
        <taxon>Embryophyta</taxon>
        <taxon>Tracheophyta</taxon>
        <taxon>Spermatophyta</taxon>
        <taxon>Magnoliopsida</taxon>
        <taxon>eudicotyledons</taxon>
        <taxon>Gunneridae</taxon>
        <taxon>Pentapetalae</taxon>
        <taxon>rosids</taxon>
        <taxon>fabids</taxon>
        <taxon>Malpighiales</taxon>
        <taxon>Erythroxylaceae</taxon>
        <taxon>Erythroxylum</taxon>
    </lineage>
</organism>
<proteinExistence type="predicted"/>
<feature type="domain" description="DUF2470" evidence="1">
    <location>
        <begin position="211"/>
        <end position="283"/>
    </location>
</feature>
<dbReference type="SUPFAM" id="SSF50475">
    <property type="entry name" value="FMN-binding split barrel"/>
    <property type="match status" value="1"/>
</dbReference>
<dbReference type="InterPro" id="IPR019595">
    <property type="entry name" value="DUF2470"/>
</dbReference>
<dbReference type="FunFam" id="2.30.110.10:FF:000015">
    <property type="entry name" value="Glutamyl-tRNA reductase-binding protein, chloroplastic"/>
    <property type="match status" value="1"/>
</dbReference>
<sequence>MHLPNRTQSLTPTLYLSPLFGSKPLNKIRFTPLKQNPVCQLSLKCSLSTLSEPTQVGVSNSKPFPAEVSRTIMELSSVGTLSTLTHEGWPLGVGVRFAVDDEGTPVLCLSESQRQFSADKRSSLHVQLEQCGMRTPQCTIQGFLEKPEEKKVLKWLHASWKKRFGEVPEDLIYIIAVDSLHQMEDFMEDGVLVSSSEYKNASPDPLRDFAEAIVNEINTKNLEDVYRFCNVYVDLDFQVSEAKMIWIDRLGFDLRLSCPQNATFDVRIPFPGEVRDEKGAKSSFNGMSQLAWEVEKNYHAPDFPKVKQLKRVKCWGV</sequence>
<dbReference type="Pfam" id="PF10615">
    <property type="entry name" value="DUF2470"/>
    <property type="match status" value="1"/>
</dbReference>
<dbReference type="InterPro" id="IPR037119">
    <property type="entry name" value="Haem_oxidase_HugZ-like_sf"/>
</dbReference>
<protein>
    <recommendedName>
        <fullName evidence="1">DUF2470 domain-containing protein</fullName>
    </recommendedName>
</protein>
<dbReference type="PANTHER" id="PTHR13343">
    <property type="entry name" value="CREG1 PROTEIN"/>
    <property type="match status" value="1"/>
</dbReference>